<dbReference type="AlphaFoldDB" id="A0A2K3QJY8"/>
<dbReference type="GO" id="GO:0008168">
    <property type="term" value="F:methyltransferase activity"/>
    <property type="evidence" value="ECO:0007669"/>
    <property type="project" value="UniProtKB-KW"/>
</dbReference>
<protein>
    <submittedName>
        <fullName evidence="2">tRNA (Guanine(26)-N(2))-dimethyltransferase, mitochondrial</fullName>
    </submittedName>
</protein>
<dbReference type="GO" id="GO:0001727">
    <property type="term" value="F:lipid kinase activity"/>
    <property type="evidence" value="ECO:0007669"/>
    <property type="project" value="TreeGrafter"/>
</dbReference>
<dbReference type="Proteomes" id="UP000236621">
    <property type="component" value="Unassembled WGS sequence"/>
</dbReference>
<evidence type="ECO:0000313" key="3">
    <source>
        <dbReference type="Proteomes" id="UP000236621"/>
    </source>
</evidence>
<dbReference type="STRING" id="45235.A0A2K3QJY8"/>
<feature type="domain" description="DAGKc" evidence="1">
    <location>
        <begin position="144"/>
        <end position="258"/>
    </location>
</feature>
<evidence type="ECO:0000313" key="2">
    <source>
        <dbReference type="EMBL" id="PNY27862.1"/>
    </source>
</evidence>
<keyword evidence="2" id="KW-0489">Methyltransferase</keyword>
<dbReference type="GO" id="GO:0005737">
    <property type="term" value="C:cytoplasm"/>
    <property type="evidence" value="ECO:0007669"/>
    <property type="project" value="TreeGrafter"/>
</dbReference>
<dbReference type="SUPFAM" id="SSF111331">
    <property type="entry name" value="NAD kinase/diacylglycerol kinase-like"/>
    <property type="match status" value="1"/>
</dbReference>
<dbReference type="InterPro" id="IPR017438">
    <property type="entry name" value="ATP-NAD_kinase_N"/>
</dbReference>
<comment type="caution">
    <text evidence="2">The sequence shown here is derived from an EMBL/GenBank/DDBJ whole genome shotgun (WGS) entry which is preliminary data.</text>
</comment>
<dbReference type="OrthoDB" id="3853857at2759"/>
<dbReference type="PANTHER" id="PTHR12358">
    <property type="entry name" value="SPHINGOSINE KINASE"/>
    <property type="match status" value="1"/>
</dbReference>
<gene>
    <name evidence="2" type="ORF">TCAP_02212</name>
</gene>
<dbReference type="Pfam" id="PF00781">
    <property type="entry name" value="DAGK_cat"/>
    <property type="match status" value="1"/>
</dbReference>
<dbReference type="InterPro" id="IPR050187">
    <property type="entry name" value="Lipid_Phosphate_FormReg"/>
</dbReference>
<dbReference type="EMBL" id="NRSZ01000334">
    <property type="protein sequence ID" value="PNY27862.1"/>
    <property type="molecule type" value="Genomic_DNA"/>
</dbReference>
<dbReference type="GO" id="GO:0046512">
    <property type="term" value="P:sphingosine biosynthetic process"/>
    <property type="evidence" value="ECO:0007669"/>
    <property type="project" value="TreeGrafter"/>
</dbReference>
<reference evidence="2 3" key="1">
    <citation type="submission" date="2017-08" db="EMBL/GenBank/DDBJ databases">
        <title>Harnessing the power of phylogenomics to disentangle the directionality and signatures of interkingdom host jumping in the parasitic fungal genus Tolypocladium.</title>
        <authorList>
            <person name="Quandt C.A."/>
            <person name="Patterson W."/>
            <person name="Spatafora J.W."/>
        </authorList>
    </citation>
    <scope>NUCLEOTIDE SEQUENCE [LARGE SCALE GENOMIC DNA]</scope>
    <source>
        <strain evidence="2 3">CBS 113982</strain>
    </source>
</reference>
<accession>A0A2K3QJY8</accession>
<dbReference type="GO" id="GO:0016020">
    <property type="term" value="C:membrane"/>
    <property type="evidence" value="ECO:0007669"/>
    <property type="project" value="TreeGrafter"/>
</dbReference>
<dbReference type="PROSITE" id="PS50146">
    <property type="entry name" value="DAGK"/>
    <property type="match status" value="1"/>
</dbReference>
<evidence type="ECO:0000259" key="1">
    <source>
        <dbReference type="PROSITE" id="PS50146"/>
    </source>
</evidence>
<keyword evidence="2" id="KW-0808">Transferase</keyword>
<keyword evidence="3" id="KW-1185">Reference proteome</keyword>
<dbReference type="GO" id="GO:0032259">
    <property type="term" value="P:methylation"/>
    <property type="evidence" value="ECO:0007669"/>
    <property type="project" value="UniProtKB-KW"/>
</dbReference>
<dbReference type="Gene3D" id="3.40.50.10330">
    <property type="entry name" value="Probable inorganic polyphosphate/atp-NAD kinase, domain 1"/>
    <property type="match status" value="1"/>
</dbReference>
<dbReference type="InterPro" id="IPR001206">
    <property type="entry name" value="Diacylglycerol_kinase_cat_dom"/>
</dbReference>
<proteinExistence type="predicted"/>
<name>A0A2K3QJY8_9HYPO</name>
<dbReference type="InterPro" id="IPR016064">
    <property type="entry name" value="NAD/diacylglycerol_kinase_sf"/>
</dbReference>
<dbReference type="PANTHER" id="PTHR12358:SF108">
    <property type="entry name" value="DAGKC DOMAIN-CONTAINING PROTEIN"/>
    <property type="match status" value="1"/>
</dbReference>
<organism evidence="2 3">
    <name type="scientific">Tolypocladium capitatum</name>
    <dbReference type="NCBI Taxonomy" id="45235"/>
    <lineage>
        <taxon>Eukaryota</taxon>
        <taxon>Fungi</taxon>
        <taxon>Dikarya</taxon>
        <taxon>Ascomycota</taxon>
        <taxon>Pezizomycotina</taxon>
        <taxon>Sordariomycetes</taxon>
        <taxon>Hypocreomycetidae</taxon>
        <taxon>Hypocreales</taxon>
        <taxon>Ophiocordycipitaceae</taxon>
        <taxon>Tolypocladium</taxon>
    </lineage>
</organism>
<dbReference type="Gene3D" id="2.60.200.40">
    <property type="match status" value="1"/>
</dbReference>
<sequence>MTTSAVQDVAIHHGSLVWTRIDDSRRGQARVDDILFTLDLSGSKSRQRGGGFVICCLTEDLEQQMQPFRLQLLAADTVPDQLLRDHRIRDMPPHLRAGDGNEVDVVVSTASGVGLALPFWQSVLRPLWGLVEAALGASSLRASKVVVTEDAQSVREFARTLRPDQEQPSTEAPSSRTVVLLSGDGGVVDLLNGHEAPSGAPAPLVALIPLGTGNALFHSLHKPLSSSPGPSPLAIALRTLFLGVPADLPVFRASFSPGSRIVSFVQGPGQADGTDESTHLARQDAAVSLLYGAIVASYGFHASIVYESDTPEYRVHGAKRFGMVAQELLRESHPYRAKLRVRRPSSSALELDLRETHAYVLVTMVSNLERTFAISPASRPLDNRLRLVHFGPIGGERTMDVMAKAYDGGKHVGMKWDDGEKVRYEEVEEVTVEALEDDARWRKFCIDGTTVEVPMGGSMSVGKAQKGLFRVLIDSRVLLDGT</sequence>